<dbReference type="AlphaFoldDB" id="A0AAV4KA71"/>
<organism evidence="2 5">
    <name type="scientific">Deinococcus wulumuqiensis</name>
    <dbReference type="NCBI Taxonomy" id="980427"/>
    <lineage>
        <taxon>Bacteria</taxon>
        <taxon>Thermotogati</taxon>
        <taxon>Deinococcota</taxon>
        <taxon>Deinococci</taxon>
        <taxon>Deinococcales</taxon>
        <taxon>Deinococcaceae</taxon>
        <taxon>Deinococcus</taxon>
    </lineage>
</organism>
<evidence type="ECO:0000313" key="4">
    <source>
        <dbReference type="Proteomes" id="UP000630135"/>
    </source>
</evidence>
<dbReference type="Proteomes" id="UP000652720">
    <property type="component" value="Unassembled WGS sequence"/>
</dbReference>
<comment type="caution">
    <text evidence="2">The sequence shown here is derived from an EMBL/GenBank/DDBJ whole genome shotgun (WGS) entry which is preliminary data.</text>
</comment>
<evidence type="ECO:0000313" key="5">
    <source>
        <dbReference type="Proteomes" id="UP000652720"/>
    </source>
</evidence>
<dbReference type="Proteomes" id="UP000630135">
    <property type="component" value="Unassembled WGS sequence"/>
</dbReference>
<feature type="domain" description="DUF559" evidence="1">
    <location>
        <begin position="102"/>
        <end position="169"/>
    </location>
</feature>
<evidence type="ECO:0000313" key="2">
    <source>
        <dbReference type="EMBL" id="GGI85974.1"/>
    </source>
</evidence>
<name>A0AAV4KA71_9DEIO</name>
<dbReference type="Gene3D" id="3.40.960.10">
    <property type="entry name" value="VSR Endonuclease"/>
    <property type="match status" value="1"/>
</dbReference>
<reference evidence="2" key="4">
    <citation type="submission" date="2023-08" db="EMBL/GenBank/DDBJ databases">
        <authorList>
            <person name="Sun Q."/>
            <person name="Zhou Y."/>
        </authorList>
    </citation>
    <scope>NUCLEOTIDE SEQUENCE</scope>
    <source>
        <strain evidence="3">CGMCC 1.8884</strain>
        <strain evidence="2">CGMCC 1.8885</strain>
    </source>
</reference>
<reference evidence="3" key="1">
    <citation type="journal article" date="2014" name="Int. J. Syst. Evol. Microbiol.">
        <title>Complete genome of a new Firmicutes species belonging to the dominant human colonic microbiota ('Ruminococcus bicirculans') reveals two chromosomes and a selective capacity to utilize plant glucans.</title>
        <authorList>
            <consortium name="NISC Comparative Sequencing Program"/>
            <person name="Wegmann U."/>
            <person name="Louis P."/>
            <person name="Goesmann A."/>
            <person name="Henrissat B."/>
            <person name="Duncan S.H."/>
            <person name="Flint H.J."/>
        </authorList>
    </citation>
    <scope>NUCLEOTIDE SEQUENCE</scope>
    <source>
        <strain evidence="3">CGMCC 1.8884</strain>
    </source>
</reference>
<evidence type="ECO:0000313" key="3">
    <source>
        <dbReference type="EMBL" id="GGP30195.1"/>
    </source>
</evidence>
<protein>
    <recommendedName>
        <fullName evidence="1">DUF559 domain-containing protein</fullName>
    </recommendedName>
</protein>
<reference evidence="2" key="2">
    <citation type="journal article" date="2014" name="Int. J. Syst. Evol. Microbiol.">
        <title>Complete genome sequence of Corynebacterium casei LMG S-19264T (=DSM 44701T), isolated from a smear-ripened cheese.</title>
        <authorList>
            <consortium name="US DOE Joint Genome Institute (JGI-PGF)"/>
            <person name="Walter F."/>
            <person name="Albersmeier A."/>
            <person name="Kalinowski J."/>
            <person name="Ruckert C."/>
        </authorList>
    </citation>
    <scope>NUCLEOTIDE SEQUENCE</scope>
    <source>
        <strain evidence="2">CGMCC 1.8885</strain>
    </source>
</reference>
<dbReference type="EMBL" id="BMLZ01000021">
    <property type="protein sequence ID" value="GGP30195.1"/>
    <property type="molecule type" value="Genomic_DNA"/>
</dbReference>
<keyword evidence="4" id="KW-1185">Reference proteome</keyword>
<gene>
    <name evidence="3" type="ORF">GCM10008021_18460</name>
    <name evidence="2" type="ORF">GCM10010914_20510</name>
</gene>
<reference evidence="4" key="3">
    <citation type="journal article" date="2019" name="Int. J. Syst. Evol. Microbiol.">
        <title>The Global Catalogue of Microorganisms (GCM) 10K type strain sequencing project: providing services to taxonomists for standard genome sequencing and annotation.</title>
        <authorList>
            <consortium name="The Broad Institute Genomics Platform"/>
            <consortium name="The Broad Institute Genome Sequencing Center for Infectious Disease"/>
            <person name="Wu L."/>
            <person name="Ma J."/>
        </authorList>
    </citation>
    <scope>NUCLEOTIDE SEQUENCE [LARGE SCALE GENOMIC DNA]</scope>
    <source>
        <strain evidence="4">CGMCC 1.8884</strain>
    </source>
</reference>
<dbReference type="InterPro" id="IPR011335">
    <property type="entry name" value="Restrct_endonuc-II-like"/>
</dbReference>
<dbReference type="EMBL" id="BMMA01000019">
    <property type="protein sequence ID" value="GGI85974.1"/>
    <property type="molecule type" value="Genomic_DNA"/>
</dbReference>
<proteinExistence type="predicted"/>
<accession>A0AAV4KA71</accession>
<dbReference type="SUPFAM" id="SSF52980">
    <property type="entry name" value="Restriction endonuclease-like"/>
    <property type="match status" value="1"/>
</dbReference>
<dbReference type="Pfam" id="PF04480">
    <property type="entry name" value="DUF559"/>
    <property type="match status" value="1"/>
</dbReference>
<evidence type="ECO:0000259" key="1">
    <source>
        <dbReference type="Pfam" id="PF04480"/>
    </source>
</evidence>
<dbReference type="InterPro" id="IPR007569">
    <property type="entry name" value="DUF559"/>
</dbReference>
<sequence length="187" mass="21734">MDGNEAFYSYASEVKFAEPVCSLECLYEQLMREQRLTLPPQGTEMFLSPTELQADHPTIIKRVLSEPQMRLWRALLEMHSYTSWYLEYYIHTGTYQTNRHRAYYIDIASPDLHVAIECDGSSHLSKASQANDIVRDMALAKIGWCVVRLTYEEIDKHFDWCLEQVAEAVRRNIFYIDGSTVPVKSKP</sequence>